<dbReference type="Proteomes" id="UP000784294">
    <property type="component" value="Unassembled WGS sequence"/>
</dbReference>
<sequence>MEGLPFLLFYWRQARQNWILLPFRGRLRCSASRALRCCVITLSLCRVDRRPDLETDLSLQKQPFFLQSSVRCLSQRLDHALRFCQTSPTFETPRTHSCTFRGSDFAHPLASTQSQHPLQ</sequence>
<dbReference type="AlphaFoldDB" id="A0A3S5A599"/>
<gene>
    <name evidence="1" type="ORF">PXEA_LOCUS13675</name>
</gene>
<keyword evidence="2" id="KW-1185">Reference proteome</keyword>
<evidence type="ECO:0000313" key="2">
    <source>
        <dbReference type="Proteomes" id="UP000784294"/>
    </source>
</evidence>
<evidence type="ECO:0000313" key="1">
    <source>
        <dbReference type="EMBL" id="VEL20235.1"/>
    </source>
</evidence>
<proteinExistence type="predicted"/>
<protein>
    <submittedName>
        <fullName evidence="1">Uncharacterized protein</fullName>
    </submittedName>
</protein>
<accession>A0A3S5A599</accession>
<organism evidence="1 2">
    <name type="scientific">Protopolystoma xenopodis</name>
    <dbReference type="NCBI Taxonomy" id="117903"/>
    <lineage>
        <taxon>Eukaryota</taxon>
        <taxon>Metazoa</taxon>
        <taxon>Spiralia</taxon>
        <taxon>Lophotrochozoa</taxon>
        <taxon>Platyhelminthes</taxon>
        <taxon>Monogenea</taxon>
        <taxon>Polyopisthocotylea</taxon>
        <taxon>Polystomatidea</taxon>
        <taxon>Polystomatidae</taxon>
        <taxon>Protopolystoma</taxon>
    </lineage>
</organism>
<reference evidence="1" key="1">
    <citation type="submission" date="2018-11" db="EMBL/GenBank/DDBJ databases">
        <authorList>
            <consortium name="Pathogen Informatics"/>
        </authorList>
    </citation>
    <scope>NUCLEOTIDE SEQUENCE</scope>
</reference>
<comment type="caution">
    <text evidence="1">The sequence shown here is derived from an EMBL/GenBank/DDBJ whole genome shotgun (WGS) entry which is preliminary data.</text>
</comment>
<dbReference type="EMBL" id="CAAALY010045420">
    <property type="protein sequence ID" value="VEL20235.1"/>
    <property type="molecule type" value="Genomic_DNA"/>
</dbReference>
<name>A0A3S5A599_9PLAT</name>